<organism evidence="3 4">
    <name type="scientific">Aspergillus homomorphus (strain CBS 101889)</name>
    <dbReference type="NCBI Taxonomy" id="1450537"/>
    <lineage>
        <taxon>Eukaryota</taxon>
        <taxon>Fungi</taxon>
        <taxon>Dikarya</taxon>
        <taxon>Ascomycota</taxon>
        <taxon>Pezizomycotina</taxon>
        <taxon>Eurotiomycetes</taxon>
        <taxon>Eurotiomycetidae</taxon>
        <taxon>Eurotiales</taxon>
        <taxon>Aspergillaceae</taxon>
        <taxon>Aspergillus</taxon>
        <taxon>Aspergillus subgen. Circumdati</taxon>
    </lineage>
</organism>
<dbReference type="GO" id="GO:0043386">
    <property type="term" value="P:mycotoxin biosynthetic process"/>
    <property type="evidence" value="ECO:0007669"/>
    <property type="project" value="InterPro"/>
</dbReference>
<protein>
    <recommendedName>
        <fullName evidence="5">Tat pathway signal sequence</fullName>
    </recommendedName>
</protein>
<dbReference type="PANTHER" id="PTHR33365">
    <property type="entry name" value="YALI0B05434P"/>
    <property type="match status" value="1"/>
</dbReference>
<evidence type="ECO:0000256" key="1">
    <source>
        <dbReference type="ARBA" id="ARBA00035112"/>
    </source>
</evidence>
<reference evidence="3 4" key="1">
    <citation type="submission" date="2018-02" db="EMBL/GenBank/DDBJ databases">
        <title>The genomes of Aspergillus section Nigri reveals drivers in fungal speciation.</title>
        <authorList>
            <consortium name="DOE Joint Genome Institute"/>
            <person name="Vesth T.C."/>
            <person name="Nybo J."/>
            <person name="Theobald S."/>
            <person name="Brandl J."/>
            <person name="Frisvad J.C."/>
            <person name="Nielsen K.F."/>
            <person name="Lyhne E.K."/>
            <person name="Kogle M.E."/>
            <person name="Kuo A."/>
            <person name="Riley R."/>
            <person name="Clum A."/>
            <person name="Nolan M."/>
            <person name="Lipzen A."/>
            <person name="Salamov A."/>
            <person name="Henrissat B."/>
            <person name="Wiebenga A."/>
            <person name="De vries R.P."/>
            <person name="Grigoriev I.V."/>
            <person name="Mortensen U.H."/>
            <person name="Andersen M.R."/>
            <person name="Baker S.E."/>
        </authorList>
    </citation>
    <scope>NUCLEOTIDE SEQUENCE [LARGE SCALE GENOMIC DNA]</scope>
    <source>
        <strain evidence="3 4">CBS 101889</strain>
    </source>
</reference>
<feature type="region of interest" description="Disordered" evidence="2">
    <location>
        <begin position="1"/>
        <end position="22"/>
    </location>
</feature>
<evidence type="ECO:0000313" key="4">
    <source>
        <dbReference type="Proteomes" id="UP000248961"/>
    </source>
</evidence>
<evidence type="ECO:0000313" key="3">
    <source>
        <dbReference type="EMBL" id="RAL11827.1"/>
    </source>
</evidence>
<dbReference type="InterPro" id="IPR021765">
    <property type="entry name" value="UstYa-like"/>
</dbReference>
<dbReference type="Proteomes" id="UP000248961">
    <property type="component" value="Unassembled WGS sequence"/>
</dbReference>
<dbReference type="GeneID" id="37201334"/>
<evidence type="ECO:0000256" key="2">
    <source>
        <dbReference type="SAM" id="MobiDB-lite"/>
    </source>
</evidence>
<sequence length="212" mass="24910">MAIVHRAFNTGPSNKDRNEENLPALPYREGLQWEYRRFPTNIDDNPLAGPPRPELERAWHDLLQHDNIHVPISYLKEKNLSTVYTKDHTEGIISLSVFHSLHCLKKIKHMLHKETYYAHHDKTAMTREWKHADHCVEYIRESLMCQPDLSLVTFRWINDTAQHPSAPGAFYPTNFDVDVHRCADWGALDRWAGRRVFDLARVELLDRPYLGY</sequence>
<dbReference type="Pfam" id="PF11807">
    <property type="entry name" value="UstYa"/>
    <property type="match status" value="1"/>
</dbReference>
<gene>
    <name evidence="3" type="ORF">BO97DRAFT_425126</name>
</gene>
<accession>A0A395HVI4</accession>
<dbReference type="VEuPathDB" id="FungiDB:BO97DRAFT_425126"/>
<comment type="similarity">
    <text evidence="1">Belongs to the ustYa family.</text>
</comment>
<dbReference type="OrthoDB" id="3687641at2759"/>
<dbReference type="AlphaFoldDB" id="A0A395HVI4"/>
<name>A0A395HVI4_ASPHC</name>
<keyword evidence="4" id="KW-1185">Reference proteome</keyword>
<dbReference type="PANTHER" id="PTHR33365:SF7">
    <property type="entry name" value="TAT PATHWAY SIGNAL SEQUENCE"/>
    <property type="match status" value="1"/>
</dbReference>
<dbReference type="EMBL" id="KZ824286">
    <property type="protein sequence ID" value="RAL11827.1"/>
    <property type="molecule type" value="Genomic_DNA"/>
</dbReference>
<dbReference type="RefSeq" id="XP_025550981.1">
    <property type="nucleotide sequence ID" value="XM_025697045.1"/>
</dbReference>
<evidence type="ECO:0008006" key="5">
    <source>
        <dbReference type="Google" id="ProtNLM"/>
    </source>
</evidence>
<proteinExistence type="inferred from homology"/>